<dbReference type="KEGG" id="pbu:L21SP3_00600"/>
<evidence type="ECO:0000256" key="4">
    <source>
        <dbReference type="PROSITE-ProRule" id="PRU00510"/>
    </source>
</evidence>
<dbReference type="STRING" id="1940790.L21SP3_00600"/>
<dbReference type="Proteomes" id="UP000188273">
    <property type="component" value="Chromosome"/>
</dbReference>
<protein>
    <submittedName>
        <fullName evidence="6">General stress protein 16O</fullName>
    </submittedName>
</protein>
<keyword evidence="2" id="KW-0863">Zinc-finger</keyword>
<dbReference type="AlphaFoldDB" id="A0A1Q2HN81"/>
<evidence type="ECO:0000256" key="1">
    <source>
        <dbReference type="ARBA" id="ARBA00022723"/>
    </source>
</evidence>
<dbReference type="PANTHER" id="PTHR33823:SF4">
    <property type="entry name" value="GENERAL STRESS PROTEIN 16O"/>
    <property type="match status" value="1"/>
</dbReference>
<dbReference type="InterPro" id="IPR020458">
    <property type="entry name" value="Znf_DskA_TraR_CS"/>
</dbReference>
<dbReference type="InterPro" id="IPR000962">
    <property type="entry name" value="Znf_DskA_TraR"/>
</dbReference>
<accession>A0A1Q2HN81</accession>
<dbReference type="Gene3D" id="1.20.120.910">
    <property type="entry name" value="DksA, coiled-coil domain"/>
    <property type="match status" value="1"/>
</dbReference>
<dbReference type="PROSITE" id="PS51128">
    <property type="entry name" value="ZF_DKSA_2"/>
    <property type="match status" value="1"/>
</dbReference>
<reference evidence="7" key="1">
    <citation type="submission" date="2017-02" db="EMBL/GenBank/DDBJ databases">
        <title>Comparative genomics and description of representatives of a novel lineage of planctomycetes thriving in anoxic sediments.</title>
        <authorList>
            <person name="Spring S."/>
            <person name="Bunk B."/>
            <person name="Sproer C."/>
            <person name="Klenk H.-P."/>
        </authorList>
    </citation>
    <scope>NUCLEOTIDE SEQUENCE [LARGE SCALE GENOMIC DNA]</scope>
    <source>
        <strain evidence="7">L21-RPul-D3</strain>
    </source>
</reference>
<dbReference type="PROSITE" id="PS01102">
    <property type="entry name" value="ZF_DKSA_1"/>
    <property type="match status" value="1"/>
</dbReference>
<dbReference type="InterPro" id="IPR037187">
    <property type="entry name" value="DnaK_N"/>
</dbReference>
<keyword evidence="7" id="KW-1185">Reference proteome</keyword>
<evidence type="ECO:0000256" key="3">
    <source>
        <dbReference type="ARBA" id="ARBA00022833"/>
    </source>
</evidence>
<evidence type="ECO:0000256" key="2">
    <source>
        <dbReference type="ARBA" id="ARBA00022771"/>
    </source>
</evidence>
<dbReference type="Pfam" id="PF01258">
    <property type="entry name" value="zf-dskA_traR"/>
    <property type="match status" value="1"/>
</dbReference>
<dbReference type="SUPFAM" id="SSF109635">
    <property type="entry name" value="DnaK suppressor protein DksA, alpha-hairpin domain"/>
    <property type="match status" value="1"/>
</dbReference>
<dbReference type="RefSeq" id="WP_077539280.1">
    <property type="nucleotide sequence ID" value="NZ_CP019633.1"/>
</dbReference>
<dbReference type="OrthoDB" id="9811543at2"/>
<sequence length="152" mass="17523">MAQKRSKKPKHLTSKELNQFKYLLLKRRAEILGDFTQIENDTLKNTMGESNGDLSSMPIHMADLGSDNYSQDFALNLMKSERETLSEITHALKKFEKGTYGLCEATGEAINKKRLEAKPWARYCIAYARLLEKDLVREGQKINLEDYQQYLA</sequence>
<organism evidence="6 7">
    <name type="scientific">Sedimentisphaera cyanobacteriorum</name>
    <dbReference type="NCBI Taxonomy" id="1940790"/>
    <lineage>
        <taxon>Bacteria</taxon>
        <taxon>Pseudomonadati</taxon>
        <taxon>Planctomycetota</taxon>
        <taxon>Phycisphaerae</taxon>
        <taxon>Sedimentisphaerales</taxon>
        <taxon>Sedimentisphaeraceae</taxon>
        <taxon>Sedimentisphaera</taxon>
    </lineage>
</organism>
<feature type="zinc finger region" description="dksA C4-type" evidence="4">
    <location>
        <begin position="103"/>
        <end position="127"/>
    </location>
</feature>
<dbReference type="PANTHER" id="PTHR33823">
    <property type="entry name" value="RNA POLYMERASE-BINDING TRANSCRIPTION FACTOR DKSA-RELATED"/>
    <property type="match status" value="1"/>
</dbReference>
<dbReference type="EMBL" id="CP019633">
    <property type="protein sequence ID" value="AQQ08810.1"/>
    <property type="molecule type" value="Genomic_DNA"/>
</dbReference>
<proteinExistence type="predicted"/>
<dbReference type="SUPFAM" id="SSF57716">
    <property type="entry name" value="Glucocorticoid receptor-like (DNA-binding domain)"/>
    <property type="match status" value="1"/>
</dbReference>
<evidence type="ECO:0000259" key="5">
    <source>
        <dbReference type="Pfam" id="PF01258"/>
    </source>
</evidence>
<feature type="domain" description="Zinc finger DksA/TraR C4-type" evidence="5">
    <location>
        <begin position="98"/>
        <end position="126"/>
    </location>
</feature>
<evidence type="ECO:0000313" key="6">
    <source>
        <dbReference type="EMBL" id="AQQ08810.1"/>
    </source>
</evidence>
<keyword evidence="1" id="KW-0479">Metal-binding</keyword>
<evidence type="ECO:0000313" key="7">
    <source>
        <dbReference type="Proteomes" id="UP000188273"/>
    </source>
</evidence>
<keyword evidence="3" id="KW-0862">Zinc</keyword>
<name>A0A1Q2HN81_9BACT</name>
<dbReference type="GO" id="GO:0008270">
    <property type="term" value="F:zinc ion binding"/>
    <property type="evidence" value="ECO:0007669"/>
    <property type="project" value="UniProtKB-KW"/>
</dbReference>
<gene>
    <name evidence="6" type="primary">yocK</name>
    <name evidence="6" type="ORF">L21SP3_00600</name>
</gene>